<dbReference type="Proteomes" id="UP000441399">
    <property type="component" value="Unassembled WGS sequence"/>
</dbReference>
<name>A0A5S9MPW5_9GAMM</name>
<dbReference type="Pfam" id="PF07386">
    <property type="entry name" value="DUF1499"/>
    <property type="match status" value="1"/>
</dbReference>
<sequence length="156" mass="17054">MIRIIILVIIVLVILMVIGLFYVGHQSRQMATPSLAASLPECPPTPNCVSSLMGPDDSHFIAPVTISDYTPADVIPAAATVIKEMGGQITESNDNGIIVTFTSGLFGFVDDMQVRLDSTHQHLEVYSASRVGHSDLGVNRKRVERFRALLIQHLKK</sequence>
<dbReference type="PIRSF" id="PIRSF026426">
    <property type="entry name" value="DUF1499"/>
    <property type="match status" value="1"/>
</dbReference>
<evidence type="ECO:0000313" key="2">
    <source>
        <dbReference type="Proteomes" id="UP000441399"/>
    </source>
</evidence>
<organism evidence="1 2">
    <name type="scientific">BD1-7 clade bacterium</name>
    <dbReference type="NCBI Taxonomy" id="2029982"/>
    <lineage>
        <taxon>Bacteria</taxon>
        <taxon>Pseudomonadati</taxon>
        <taxon>Pseudomonadota</taxon>
        <taxon>Gammaproteobacteria</taxon>
        <taxon>Cellvibrionales</taxon>
        <taxon>Spongiibacteraceae</taxon>
        <taxon>BD1-7 clade</taxon>
    </lineage>
</organism>
<proteinExistence type="predicted"/>
<dbReference type="EMBL" id="CACSIO010000001">
    <property type="protein sequence ID" value="CAA0078524.1"/>
    <property type="molecule type" value="Genomic_DNA"/>
</dbReference>
<dbReference type="OrthoDB" id="9793534at2"/>
<evidence type="ECO:0008006" key="3">
    <source>
        <dbReference type="Google" id="ProtNLM"/>
    </source>
</evidence>
<gene>
    <name evidence="1" type="ORF">OPDIPICF_00006</name>
</gene>
<keyword evidence="2" id="KW-1185">Reference proteome</keyword>
<dbReference type="PANTHER" id="PTHR34801:SF6">
    <property type="entry name" value="SLL1620 PROTEIN"/>
    <property type="match status" value="1"/>
</dbReference>
<evidence type="ECO:0000313" key="1">
    <source>
        <dbReference type="EMBL" id="CAA0078524.1"/>
    </source>
</evidence>
<dbReference type="PANTHER" id="PTHR34801">
    <property type="entry name" value="EXPRESSED PROTEIN"/>
    <property type="match status" value="1"/>
</dbReference>
<protein>
    <recommendedName>
        <fullName evidence="3">DUF1499 domain-containing protein</fullName>
    </recommendedName>
</protein>
<reference evidence="1 2" key="1">
    <citation type="submission" date="2019-11" db="EMBL/GenBank/DDBJ databases">
        <authorList>
            <person name="Holert J."/>
        </authorList>
    </citation>
    <scope>NUCLEOTIDE SEQUENCE [LARGE SCALE GENOMIC DNA]</scope>
    <source>
        <strain evidence="1">SB11_3</strain>
    </source>
</reference>
<dbReference type="AlphaFoldDB" id="A0A5S9MPW5"/>
<accession>A0A5S9MPW5</accession>
<dbReference type="InterPro" id="IPR010865">
    <property type="entry name" value="DUF1499"/>
</dbReference>